<dbReference type="CDD" id="cd19358">
    <property type="entry name" value="TenA_E_Spr0628-like"/>
    <property type="match status" value="1"/>
</dbReference>
<feature type="binding site" evidence="4">
    <location>
        <position position="132"/>
    </location>
    <ligand>
        <name>substrate</name>
    </ligand>
</feature>
<keyword evidence="2" id="KW-0784">Thiamine biosynthesis</keyword>
<dbReference type="Pfam" id="PF03070">
    <property type="entry name" value="TENA_THI-4"/>
    <property type="match status" value="1"/>
</dbReference>
<comment type="function">
    <text evidence="2">Catalyzes an amino-pyrimidine hydrolysis reaction at the C5' of the pyrimidine moiety of thiamine compounds, a reaction that is part of a thiamine salvage pathway. Thus, catalyzes the conversion of 4-amino-5-aminomethyl-2-methylpyrimidine to 4-amino-5-hydroxymethyl-2-methylpyrimidine (HMP).</text>
</comment>
<feature type="active site" description="Proton donor" evidence="3">
    <location>
        <position position="191"/>
    </location>
</feature>
<dbReference type="GO" id="GO:0009228">
    <property type="term" value="P:thiamine biosynthetic process"/>
    <property type="evidence" value="ECO:0007669"/>
    <property type="project" value="UniProtKB-KW"/>
</dbReference>
<evidence type="ECO:0000256" key="3">
    <source>
        <dbReference type="PIRSR" id="PIRSR003170-1"/>
    </source>
</evidence>
<dbReference type="AlphaFoldDB" id="A0A7Y9DZI8"/>
<name>A0A7Y9DZI8_9PSEU</name>
<comment type="pathway">
    <text evidence="1 2">Cofactor biosynthesis; thiamine diphosphate biosynthesis.</text>
</comment>
<keyword evidence="7" id="KW-1185">Reference proteome</keyword>
<dbReference type="UniPathway" id="UPA00060"/>
<comment type="caution">
    <text evidence="6">The sequence shown here is derived from an EMBL/GenBank/DDBJ whole genome shotgun (WGS) entry which is preliminary data.</text>
</comment>
<dbReference type="InterPro" id="IPR026285">
    <property type="entry name" value="TenA_E"/>
</dbReference>
<evidence type="ECO:0000256" key="1">
    <source>
        <dbReference type="ARBA" id="ARBA00004948"/>
    </source>
</evidence>
<evidence type="ECO:0000256" key="2">
    <source>
        <dbReference type="PIRNR" id="PIRNR003170"/>
    </source>
</evidence>
<dbReference type="EMBL" id="JACCBN010000001">
    <property type="protein sequence ID" value="NYD38236.1"/>
    <property type="molecule type" value="Genomic_DNA"/>
</dbReference>
<comment type="catalytic activity">
    <reaction evidence="2">
        <text>thiamine + H2O = 5-(2-hydroxyethyl)-4-methylthiazole + 4-amino-5-hydroxymethyl-2-methylpyrimidine + H(+)</text>
        <dbReference type="Rhea" id="RHEA:17509"/>
        <dbReference type="ChEBI" id="CHEBI:15377"/>
        <dbReference type="ChEBI" id="CHEBI:15378"/>
        <dbReference type="ChEBI" id="CHEBI:16892"/>
        <dbReference type="ChEBI" id="CHEBI:17957"/>
        <dbReference type="ChEBI" id="CHEBI:18385"/>
        <dbReference type="EC" id="3.5.99.2"/>
    </reaction>
</comment>
<comment type="similarity">
    <text evidence="2">Belongs to the TenA family.</text>
</comment>
<proteinExistence type="inferred from homology"/>
<evidence type="ECO:0000313" key="7">
    <source>
        <dbReference type="Proteomes" id="UP000535890"/>
    </source>
</evidence>
<evidence type="ECO:0000259" key="5">
    <source>
        <dbReference type="Pfam" id="PF03070"/>
    </source>
</evidence>
<sequence>MVTSAELRRRHASPWEAAVGHRFVDELGAGTVDDAVLARYLAQDALFLDAFVALLGAAVAASDRPGPRMVVARQLGLVAGDEDDYFTRALARLGVTGPATPADPTAGFLTLMDDARRSADYPTVMTVLLVAEWLYLDWAERLGDAPSDWLYAEWVELHRGPAFAAWVGFLRDEVDRVGADEPAFARAVELELAFFEAAYG</sequence>
<dbReference type="PANTHER" id="PTHR43198:SF2">
    <property type="entry name" value="SI:CH1073-67J19.1-RELATED"/>
    <property type="match status" value="1"/>
</dbReference>
<dbReference type="PANTHER" id="PTHR43198">
    <property type="entry name" value="BIFUNCTIONAL TH2 PROTEIN"/>
    <property type="match status" value="1"/>
</dbReference>
<dbReference type="InterPro" id="IPR004305">
    <property type="entry name" value="Thiaminase-2/PQQC"/>
</dbReference>
<reference evidence="6 7" key="1">
    <citation type="submission" date="2020-07" db="EMBL/GenBank/DDBJ databases">
        <title>Sequencing the genomes of 1000 actinobacteria strains.</title>
        <authorList>
            <person name="Klenk H.-P."/>
        </authorList>
    </citation>
    <scope>NUCLEOTIDE SEQUENCE [LARGE SCALE GENOMIC DNA]</scope>
    <source>
        <strain evidence="6 7">DSM 45772</strain>
    </source>
</reference>
<evidence type="ECO:0000256" key="4">
    <source>
        <dbReference type="PIRSR" id="PIRSR003170-2"/>
    </source>
</evidence>
<protein>
    <recommendedName>
        <fullName evidence="2">Aminopyrimidine aminohydrolase</fullName>
        <ecNumber evidence="2">3.5.99.2</ecNumber>
    </recommendedName>
</protein>
<dbReference type="PIRSF" id="PIRSF003170">
    <property type="entry name" value="Pet18p"/>
    <property type="match status" value="1"/>
</dbReference>
<dbReference type="EC" id="3.5.99.2" evidence="2"/>
<dbReference type="Gene3D" id="1.20.910.10">
    <property type="entry name" value="Heme oxygenase-like"/>
    <property type="match status" value="1"/>
</dbReference>
<keyword evidence="2 6" id="KW-0378">Hydrolase</keyword>
<dbReference type="InterPro" id="IPR050967">
    <property type="entry name" value="Thiamine_Salvage_TenA"/>
</dbReference>
<feature type="domain" description="Thiaminase-2/PQQC" evidence="5">
    <location>
        <begin position="10"/>
        <end position="179"/>
    </location>
</feature>
<organism evidence="6 7">
    <name type="scientific">Actinomycetospora corticicola</name>
    <dbReference type="NCBI Taxonomy" id="663602"/>
    <lineage>
        <taxon>Bacteria</taxon>
        <taxon>Bacillati</taxon>
        <taxon>Actinomycetota</taxon>
        <taxon>Actinomycetes</taxon>
        <taxon>Pseudonocardiales</taxon>
        <taxon>Pseudonocardiaceae</taxon>
        <taxon>Actinomycetospora</taxon>
    </lineage>
</organism>
<dbReference type="GO" id="GO:0050334">
    <property type="term" value="F:thiaminase activity"/>
    <property type="evidence" value="ECO:0007669"/>
    <property type="project" value="UniProtKB-UniRule"/>
</dbReference>
<dbReference type="GO" id="GO:0005829">
    <property type="term" value="C:cytosol"/>
    <property type="evidence" value="ECO:0007669"/>
    <property type="project" value="TreeGrafter"/>
</dbReference>
<feature type="binding site" evidence="4">
    <location>
        <position position="82"/>
    </location>
    <ligand>
        <name>substrate</name>
    </ligand>
</feature>
<accession>A0A7Y9DZI8</accession>
<evidence type="ECO:0000313" key="6">
    <source>
        <dbReference type="EMBL" id="NYD38236.1"/>
    </source>
</evidence>
<comment type="catalytic activity">
    <reaction evidence="2">
        <text>4-amino-5-aminomethyl-2-methylpyrimidine + H2O = 4-amino-5-hydroxymethyl-2-methylpyrimidine + NH4(+)</text>
        <dbReference type="Rhea" id="RHEA:31799"/>
        <dbReference type="ChEBI" id="CHEBI:15377"/>
        <dbReference type="ChEBI" id="CHEBI:16892"/>
        <dbReference type="ChEBI" id="CHEBI:28938"/>
        <dbReference type="ChEBI" id="CHEBI:63416"/>
        <dbReference type="EC" id="3.5.99.2"/>
    </reaction>
</comment>
<dbReference type="SUPFAM" id="SSF48613">
    <property type="entry name" value="Heme oxygenase-like"/>
    <property type="match status" value="1"/>
</dbReference>
<dbReference type="RefSeq" id="WP_343054289.1">
    <property type="nucleotide sequence ID" value="NZ_BAABHP010000020.1"/>
</dbReference>
<gene>
    <name evidence="6" type="ORF">BJ983_004338</name>
</gene>
<dbReference type="InterPro" id="IPR016084">
    <property type="entry name" value="Haem_Oase-like_multi-hlx"/>
</dbReference>
<feature type="binding site" evidence="4">
    <location>
        <position position="44"/>
    </location>
    <ligand>
        <name>substrate</name>
    </ligand>
</feature>
<dbReference type="Proteomes" id="UP000535890">
    <property type="component" value="Unassembled WGS sequence"/>
</dbReference>
<dbReference type="GO" id="GO:0009229">
    <property type="term" value="P:thiamine diphosphate biosynthetic process"/>
    <property type="evidence" value="ECO:0007669"/>
    <property type="project" value="UniProtKB-UniPathway"/>
</dbReference>